<name>B9RQW2_RICCO</name>
<feature type="region of interest" description="Disordered" evidence="1">
    <location>
        <begin position="1"/>
        <end position="20"/>
    </location>
</feature>
<sequence>MVMKGDTVTNRSEEGTSKRDENWKSSFVEDDFFDFSSEERLNLEWISRFLELDETCDAIYGQKLTGSKSIKKLSRPNLVHI</sequence>
<protein>
    <submittedName>
        <fullName evidence="2">Uncharacterized protein</fullName>
    </submittedName>
</protein>
<accession>B9RQW2</accession>
<keyword evidence="3" id="KW-1185">Reference proteome</keyword>
<dbReference type="EMBL" id="EQ973802">
    <property type="protein sequence ID" value="EEF46133.1"/>
    <property type="molecule type" value="Genomic_DNA"/>
</dbReference>
<reference evidence="3" key="1">
    <citation type="journal article" date="2010" name="Nat. Biotechnol.">
        <title>Draft genome sequence of the oilseed species Ricinus communis.</title>
        <authorList>
            <person name="Chan A.P."/>
            <person name="Crabtree J."/>
            <person name="Zhao Q."/>
            <person name="Lorenzi H."/>
            <person name="Orvis J."/>
            <person name="Puiu D."/>
            <person name="Melake-Berhan A."/>
            <person name="Jones K.M."/>
            <person name="Redman J."/>
            <person name="Chen G."/>
            <person name="Cahoon E.B."/>
            <person name="Gedil M."/>
            <person name="Stanke M."/>
            <person name="Haas B.J."/>
            <person name="Wortman J.R."/>
            <person name="Fraser-Liggett C.M."/>
            <person name="Ravel J."/>
            <person name="Rabinowicz P.D."/>
        </authorList>
    </citation>
    <scope>NUCLEOTIDE SEQUENCE [LARGE SCALE GENOMIC DNA]</scope>
    <source>
        <strain evidence="3">cv. Hale</strain>
    </source>
</reference>
<dbReference type="Proteomes" id="UP000008311">
    <property type="component" value="Unassembled WGS sequence"/>
</dbReference>
<dbReference type="InParanoid" id="B9RQW2"/>
<dbReference type="AlphaFoldDB" id="B9RQW2"/>
<gene>
    <name evidence="2" type="ORF">RCOM_0707150</name>
</gene>
<feature type="compositionally biased region" description="Basic and acidic residues" evidence="1">
    <location>
        <begin position="11"/>
        <end position="20"/>
    </location>
</feature>
<organism evidence="2 3">
    <name type="scientific">Ricinus communis</name>
    <name type="common">Castor bean</name>
    <dbReference type="NCBI Taxonomy" id="3988"/>
    <lineage>
        <taxon>Eukaryota</taxon>
        <taxon>Viridiplantae</taxon>
        <taxon>Streptophyta</taxon>
        <taxon>Embryophyta</taxon>
        <taxon>Tracheophyta</taxon>
        <taxon>Spermatophyta</taxon>
        <taxon>Magnoliopsida</taxon>
        <taxon>eudicotyledons</taxon>
        <taxon>Gunneridae</taxon>
        <taxon>Pentapetalae</taxon>
        <taxon>rosids</taxon>
        <taxon>fabids</taxon>
        <taxon>Malpighiales</taxon>
        <taxon>Euphorbiaceae</taxon>
        <taxon>Acalyphoideae</taxon>
        <taxon>Acalypheae</taxon>
        <taxon>Ricinus</taxon>
    </lineage>
</organism>
<proteinExistence type="predicted"/>
<evidence type="ECO:0000256" key="1">
    <source>
        <dbReference type="SAM" id="MobiDB-lite"/>
    </source>
</evidence>
<evidence type="ECO:0000313" key="2">
    <source>
        <dbReference type="EMBL" id="EEF46133.1"/>
    </source>
</evidence>
<evidence type="ECO:0000313" key="3">
    <source>
        <dbReference type="Proteomes" id="UP000008311"/>
    </source>
</evidence>